<evidence type="ECO:0000313" key="7">
    <source>
        <dbReference type="Proteomes" id="UP001550628"/>
    </source>
</evidence>
<evidence type="ECO:0000256" key="3">
    <source>
        <dbReference type="ARBA" id="ARBA00022806"/>
    </source>
</evidence>
<keyword evidence="1" id="KW-0547">Nucleotide-binding</keyword>
<keyword evidence="2" id="KW-0378">Hydrolase</keyword>
<keyword evidence="7" id="KW-1185">Reference proteome</keyword>
<dbReference type="InterPro" id="IPR050534">
    <property type="entry name" value="Coronavir_polyprotein_1ab"/>
</dbReference>
<dbReference type="Pfam" id="PF13087">
    <property type="entry name" value="AAA_12"/>
    <property type="match status" value="1"/>
</dbReference>
<reference evidence="6 7" key="1">
    <citation type="submission" date="2024-06" db="EMBL/GenBank/DDBJ databases">
        <title>The Natural Products Discovery Center: Release of the First 8490 Sequenced Strains for Exploring Actinobacteria Biosynthetic Diversity.</title>
        <authorList>
            <person name="Kalkreuter E."/>
            <person name="Kautsar S.A."/>
            <person name="Yang D."/>
            <person name="Bader C.D."/>
            <person name="Teijaro C.N."/>
            <person name="Fluegel L."/>
            <person name="Davis C.M."/>
            <person name="Simpson J.R."/>
            <person name="Lauterbach L."/>
            <person name="Steele A.D."/>
            <person name="Gui C."/>
            <person name="Meng S."/>
            <person name="Li G."/>
            <person name="Viehrig K."/>
            <person name="Ye F."/>
            <person name="Su P."/>
            <person name="Kiefer A.F."/>
            <person name="Nichols A."/>
            <person name="Cepeda A.J."/>
            <person name="Yan W."/>
            <person name="Fan B."/>
            <person name="Jiang Y."/>
            <person name="Adhikari A."/>
            <person name="Zheng C.-J."/>
            <person name="Schuster L."/>
            <person name="Cowan T.M."/>
            <person name="Smanski M.J."/>
            <person name="Chevrette M.G."/>
            <person name="De Carvalho L.P.S."/>
            <person name="Shen B."/>
        </authorList>
    </citation>
    <scope>NUCLEOTIDE SEQUENCE [LARGE SCALE GENOMIC DNA]</scope>
    <source>
        <strain evidence="6 7">NPDC019708</strain>
    </source>
</reference>
<dbReference type="PANTHER" id="PTHR43788:SF8">
    <property type="entry name" value="DNA-BINDING PROTEIN SMUBP-2"/>
    <property type="match status" value="1"/>
</dbReference>
<dbReference type="RefSeq" id="WP_356958659.1">
    <property type="nucleotide sequence ID" value="NZ_JBEYBD010000015.1"/>
</dbReference>
<dbReference type="SUPFAM" id="SSF52540">
    <property type="entry name" value="P-loop containing nucleoside triphosphate hydrolases"/>
    <property type="match status" value="1"/>
</dbReference>
<dbReference type="EMBL" id="JBEYBF010000025">
    <property type="protein sequence ID" value="MEU1955530.1"/>
    <property type="molecule type" value="Genomic_DNA"/>
</dbReference>
<dbReference type="Proteomes" id="UP001550628">
    <property type="component" value="Unassembled WGS sequence"/>
</dbReference>
<feature type="domain" description="DNA2/NAM7 helicase-like C-terminal" evidence="5">
    <location>
        <begin position="968"/>
        <end position="1085"/>
    </location>
</feature>
<evidence type="ECO:0000256" key="2">
    <source>
        <dbReference type="ARBA" id="ARBA00022801"/>
    </source>
</evidence>
<sequence>MFVVGDRVVYGATDLVRAARCEFALLRALDTELGTVGPLPGADSDCATADHARDIDEATVLDRVLGDIGQRYTGTLIEISPPRALPDSLAAVSTAHTETLAAVETGAPAVRNPVVFDGEVFASADLLTRTADGIRLHGVDTGSSGPVATALRITVAAALFEQRSIRVDPQLSVHSETGSRAVALSDTRPVYLARRRRITEILAEHSSELLPVQWGDPRFRACHRCAVCRAARAEARDLLLVAGMDLPTRAALRAAGVTTIDRLTTRTVAAPEIPPRVLTRLRTQAVVQLRQEHSGRGEYVTADPSALDMLPAATPGDLALHVDEIAPGRLRIEVAARDTVRLTREIRLEFPGVTPVLARRHELRAAGRRAFTDILAALTEPLLADPDLHIYHYTAAARTFLLHSGARLGFGEETVDVLLRAGTLVDLYPIVRGAFVAGSQTYALPAVAAVLEGTSEDSGARTVLRLADRLRAQRSDPPAGHVQTLERLLHDTPSTQPSSTEAALAEFAARHPDPAAEDPAAPHRVAALTAALLGYHRREQQTAWWAHIDRLTHPPADWAAEPGVMVADSAAVDTKWHIGPGDMVRRFLRLTGRLAGPGLAPGTTVCVVYEPAGRAPRAIRTCGTATVLGWAADTDFTDTVRLEETLAPGAEPHDELPVALAPALPDPPVAAADAIEDIGRQLLVSLPAIPATPLFDLLTRRPPRLGATAPDSAGPHLPPAGEDPRAAITAALRDLDRSYLAVQAPTGTGRTAVLADVLAALVTEDNWRIGIVAPTAAPVENLLDAVVRAGVLPELVAKSDSVAVAPEWLILEADRYPRFLANAIRGCVVGGTPADFTDPLRIPRDSLDLLVIADANALPLAATAAVSVSARNLLLTGDPAARYDPDPGPHPEPVHTPALTWPSSGHVTLPATHGYFLGRTRRLHPRLSEALSPLYFEGRLRAYPPPAEPFADAVEPGIVTVPVDHHGNSTASDAEAREVLHQIRDLLGQRWDDGTGPRLLQPHDIVVVSPYRAQVGRIRNLLARARFEEVLVGTPDLLRGREAAVVLLSLAASSPEDSPIPVGALLSPALVHDAVGRARRRAVIVRSPLLTEFLPETLDESADISRFVRLDNR</sequence>
<evidence type="ECO:0000313" key="6">
    <source>
        <dbReference type="EMBL" id="MEU1955530.1"/>
    </source>
</evidence>
<protein>
    <submittedName>
        <fullName evidence="6">AAA domain-containing protein</fullName>
    </submittedName>
</protein>
<dbReference type="InterPro" id="IPR041679">
    <property type="entry name" value="DNA2/NAM7-like_C"/>
</dbReference>
<evidence type="ECO:0000256" key="1">
    <source>
        <dbReference type="ARBA" id="ARBA00022741"/>
    </source>
</evidence>
<evidence type="ECO:0000256" key="4">
    <source>
        <dbReference type="ARBA" id="ARBA00022840"/>
    </source>
</evidence>
<dbReference type="InterPro" id="IPR027417">
    <property type="entry name" value="P-loop_NTPase"/>
</dbReference>
<organism evidence="6 7">
    <name type="scientific">Nocardia rhamnosiphila</name>
    <dbReference type="NCBI Taxonomy" id="426716"/>
    <lineage>
        <taxon>Bacteria</taxon>
        <taxon>Bacillati</taxon>
        <taxon>Actinomycetota</taxon>
        <taxon>Actinomycetes</taxon>
        <taxon>Mycobacteriales</taxon>
        <taxon>Nocardiaceae</taxon>
        <taxon>Nocardia</taxon>
    </lineage>
</organism>
<keyword evidence="4" id="KW-0067">ATP-binding</keyword>
<keyword evidence="3" id="KW-0347">Helicase</keyword>
<evidence type="ECO:0000259" key="5">
    <source>
        <dbReference type="Pfam" id="PF13087"/>
    </source>
</evidence>
<accession>A0ABV2WXB7</accession>
<gene>
    <name evidence="6" type="ORF">ABZ510_27165</name>
</gene>
<comment type="caution">
    <text evidence="6">The sequence shown here is derived from an EMBL/GenBank/DDBJ whole genome shotgun (WGS) entry which is preliminary data.</text>
</comment>
<dbReference type="PANTHER" id="PTHR43788">
    <property type="entry name" value="DNA2/NAM7 HELICASE FAMILY MEMBER"/>
    <property type="match status" value="1"/>
</dbReference>
<proteinExistence type="predicted"/>
<dbReference type="Gene3D" id="3.40.50.300">
    <property type="entry name" value="P-loop containing nucleotide triphosphate hydrolases"/>
    <property type="match status" value="2"/>
</dbReference>
<name>A0ABV2WXB7_9NOCA</name>